<feature type="transmembrane region" description="Helical" evidence="2">
    <location>
        <begin position="12"/>
        <end position="34"/>
    </location>
</feature>
<keyword evidence="2" id="KW-0812">Transmembrane</keyword>
<dbReference type="PANTHER" id="PTHR33219:SF14">
    <property type="entry name" value="PROTEIN COFACTOR ASSEMBLY OF COMPLEX C SUBUNIT B CCB3, CHLOROPLASTIC-RELATED"/>
    <property type="match status" value="1"/>
</dbReference>
<protein>
    <recommendedName>
        <fullName evidence="5">YggT family protein</fullName>
    </recommendedName>
</protein>
<dbReference type="Proteomes" id="UP000789359">
    <property type="component" value="Unassembled WGS sequence"/>
</dbReference>
<reference evidence="3 4" key="1">
    <citation type="submission" date="2020-11" db="EMBL/GenBank/DDBJ databases">
        <authorList>
            <person name="Peeters C."/>
        </authorList>
    </citation>
    <scope>NUCLEOTIDE SEQUENCE [LARGE SCALE GENOMIC DNA]</scope>
    <source>
        <strain evidence="3 4">LMG 8286</strain>
    </source>
</reference>
<sequence>MIFSTFLSAVASILHTVIEIYTWVIIIAAIVSWVRPDPSNQVVQLLYRLTEPAYSFVRRFIPTVFGGIDLAPIIIILALKFIDLFLVRLLINVAASI</sequence>
<keyword evidence="2" id="KW-1133">Transmembrane helix</keyword>
<evidence type="ECO:0000313" key="3">
    <source>
        <dbReference type="EMBL" id="CAD7286455.1"/>
    </source>
</evidence>
<keyword evidence="2" id="KW-0472">Membrane</keyword>
<organism evidence="3 4">
    <name type="scientific">Campylobacter suis</name>
    <dbReference type="NCBI Taxonomy" id="2790657"/>
    <lineage>
        <taxon>Bacteria</taxon>
        <taxon>Pseudomonadati</taxon>
        <taxon>Campylobacterota</taxon>
        <taxon>Epsilonproteobacteria</taxon>
        <taxon>Campylobacterales</taxon>
        <taxon>Campylobacteraceae</taxon>
        <taxon>Campylobacter</taxon>
    </lineage>
</organism>
<accession>A0ABN7K345</accession>
<evidence type="ECO:0000256" key="1">
    <source>
        <dbReference type="ARBA" id="ARBA00010894"/>
    </source>
</evidence>
<comment type="similarity">
    <text evidence="1">Belongs to the YggT family.</text>
</comment>
<gene>
    <name evidence="3" type="ORF">LMG8286_00288</name>
</gene>
<comment type="caution">
    <text evidence="3">The sequence shown here is derived from an EMBL/GenBank/DDBJ whole genome shotgun (WGS) entry which is preliminary data.</text>
</comment>
<dbReference type="InterPro" id="IPR003425">
    <property type="entry name" value="CCB3/YggT"/>
</dbReference>
<evidence type="ECO:0000313" key="4">
    <source>
        <dbReference type="Proteomes" id="UP000789359"/>
    </source>
</evidence>
<proteinExistence type="inferred from homology"/>
<dbReference type="EMBL" id="CAJHOE010000001">
    <property type="protein sequence ID" value="CAD7286455.1"/>
    <property type="molecule type" value="Genomic_DNA"/>
</dbReference>
<name>A0ABN7K345_9BACT</name>
<dbReference type="Pfam" id="PF02325">
    <property type="entry name" value="CCB3_YggT"/>
    <property type="match status" value="1"/>
</dbReference>
<dbReference type="RefSeq" id="WP_230056086.1">
    <property type="nucleotide sequence ID" value="NZ_CAJHOE010000001.1"/>
</dbReference>
<evidence type="ECO:0008006" key="5">
    <source>
        <dbReference type="Google" id="ProtNLM"/>
    </source>
</evidence>
<keyword evidence="4" id="KW-1185">Reference proteome</keyword>
<dbReference type="PANTHER" id="PTHR33219">
    <property type="entry name" value="YLMG HOMOLOG PROTEIN 2, CHLOROPLASTIC"/>
    <property type="match status" value="1"/>
</dbReference>
<evidence type="ECO:0000256" key="2">
    <source>
        <dbReference type="SAM" id="Phobius"/>
    </source>
</evidence>
<feature type="transmembrane region" description="Helical" evidence="2">
    <location>
        <begin position="70"/>
        <end position="91"/>
    </location>
</feature>